<name>A0A6M4JBT5_9MOLU</name>
<dbReference type="EMBL" id="CP053097">
    <property type="protein sequence ID" value="QJR44424.1"/>
    <property type="molecule type" value="Genomic_DNA"/>
</dbReference>
<evidence type="ECO:0008006" key="3">
    <source>
        <dbReference type="Google" id="ProtNLM"/>
    </source>
</evidence>
<proteinExistence type="predicted"/>
<dbReference type="RefSeq" id="WP_171113489.1">
    <property type="nucleotide sequence ID" value="NZ_CP053097.1"/>
</dbReference>
<dbReference type="AlphaFoldDB" id="A0A6M4JBT5"/>
<gene>
    <name evidence="1" type="ORF">HLA92_03235</name>
</gene>
<dbReference type="KEGG" id="mmio:HLA92_03235"/>
<protein>
    <recommendedName>
        <fullName evidence="3">Spermidine/putrescine ABC transporter substrate-binding protein</fullName>
    </recommendedName>
</protein>
<keyword evidence="2" id="KW-1185">Reference proteome</keyword>
<sequence>MIKSKIKKILGFFITIILSIFSILSVTFAVTIKLQTGYKPSIYNYGSYLQPSIINELKSKYNYKVFNDINEFTTALNNEKAIAGVGSDFQAAQLIIDDKIKKIDFKSLFNIEGNVLDGLEHIFRKEIIEHLKIYDDYILQLITTKYPHKLLSDKNSYDVDGDKKADHFWEYVIPYYSQDKVIAYNIDNTFRPHIKLTDEEKENGIDFKDKSWFGIMKTLKEHGYTNFGWNNAYYDNLMIGAFYEDFKNPGSTIDKQTNQLKQFDFSNYKQAIDSFNNFVKDTTSYDIRDTKHNFLIGDGLELLNTLIEPKFNKADAAILYNGDAIDAYYSSDNFGNTPDGNIRFIRPKNNYLLVDVWIQAKSLTDKQSKDFILELKNTLYNGLDVKESVDEIQKRYEIAYLDTLKTLINESQKQPLKNSVEEQIFNILNENNIDNNLSVEIINQIWNLHNEDEEAWEDQFSDAFSDIKYTEIINFNYINYTPTLQSTYNFIKKWYFGTDDVAIQLYNQPNQSNDYNVYIYQIIDTQLRTAISTYYYKSIKS</sequence>
<accession>A0A6M4JBT5</accession>
<evidence type="ECO:0000313" key="2">
    <source>
        <dbReference type="Proteomes" id="UP000502118"/>
    </source>
</evidence>
<organism evidence="1 2">
    <name type="scientific">Mycoplasma miroungirhinis</name>
    <dbReference type="NCBI Taxonomy" id="754516"/>
    <lineage>
        <taxon>Bacteria</taxon>
        <taxon>Bacillati</taxon>
        <taxon>Mycoplasmatota</taxon>
        <taxon>Mollicutes</taxon>
        <taxon>Mycoplasmataceae</taxon>
        <taxon>Mycoplasma</taxon>
    </lineage>
</organism>
<evidence type="ECO:0000313" key="1">
    <source>
        <dbReference type="EMBL" id="QJR44424.1"/>
    </source>
</evidence>
<reference evidence="1 2" key="1">
    <citation type="submission" date="2020-05" db="EMBL/GenBank/DDBJ databases">
        <title>Novel Mycoplasma species detected in Mirounga angustirostris (northern elephant seal) from the USA.</title>
        <authorList>
            <person name="Volokhov D.V."/>
        </authorList>
    </citation>
    <scope>NUCLEOTIDE SEQUENCE [LARGE SCALE GENOMIC DNA]</scope>
    <source>
        <strain evidence="1 2">Mirounga ES2806-NAS</strain>
    </source>
</reference>
<dbReference type="Proteomes" id="UP000502118">
    <property type="component" value="Chromosome"/>
</dbReference>